<evidence type="ECO:0000313" key="1">
    <source>
        <dbReference type="EMBL" id="PAK20970.1"/>
    </source>
</evidence>
<dbReference type="EMBL" id="NQNY01000017">
    <property type="protein sequence ID" value="PAK20970.1"/>
    <property type="molecule type" value="Genomic_DNA"/>
</dbReference>
<protein>
    <recommendedName>
        <fullName evidence="3">Nitrogen fixation protein NifU</fullName>
    </recommendedName>
</protein>
<sequence length="144" mass="16731">MSSNKKYSRDEARNIIMKNYASQELENKNLNHENAHVQYSDTCADKLITTFEIENNIIKKIETNLSGCAIFKSSSKLFFKAILNKSLEEVEQLNEEYKKMIDGKDYDQNLMGILSIFDDVKKHFNRHSCAVIVSNFIDKKILKK</sequence>
<evidence type="ECO:0000313" key="2">
    <source>
        <dbReference type="Proteomes" id="UP000216943"/>
    </source>
</evidence>
<gene>
    <name evidence="1" type="ORF">CJJ23_04485</name>
</gene>
<accession>A0A269TIG8</accession>
<evidence type="ECO:0008006" key="3">
    <source>
        <dbReference type="Google" id="ProtNLM"/>
    </source>
</evidence>
<dbReference type="CDD" id="cd06664">
    <property type="entry name" value="IscU_like"/>
    <property type="match status" value="1"/>
</dbReference>
<dbReference type="GO" id="GO:0016226">
    <property type="term" value="P:iron-sulfur cluster assembly"/>
    <property type="evidence" value="ECO:0007669"/>
    <property type="project" value="InterPro"/>
</dbReference>
<organism evidence="1 2">
    <name type="scientific">Mycoplasmopsis agassizii</name>
    <dbReference type="NCBI Taxonomy" id="33922"/>
    <lineage>
        <taxon>Bacteria</taxon>
        <taxon>Bacillati</taxon>
        <taxon>Mycoplasmatota</taxon>
        <taxon>Mycoplasmoidales</taxon>
        <taxon>Metamycoplasmataceae</taxon>
        <taxon>Mycoplasmopsis</taxon>
    </lineage>
</organism>
<reference evidence="2" key="1">
    <citation type="submission" date="2017-08" db="EMBL/GenBank/DDBJ databases">
        <authorList>
            <person name="Alvarez-Ponce D."/>
            <person name="Weitzman C.L."/>
            <person name="Tillett R.L."/>
            <person name="Sandmeier F.C."/>
            <person name="Tracy C.R."/>
        </authorList>
    </citation>
    <scope>NUCLEOTIDE SEQUENCE [LARGE SCALE GENOMIC DNA]</scope>
    <source>
        <strain evidence="2">723</strain>
    </source>
</reference>
<dbReference type="Proteomes" id="UP000216943">
    <property type="component" value="Unassembled WGS sequence"/>
</dbReference>
<dbReference type="Gene3D" id="3.90.1010.10">
    <property type="match status" value="1"/>
</dbReference>
<dbReference type="RefSeq" id="WP_095335150.1">
    <property type="nucleotide sequence ID" value="NZ_NQNY01000017.1"/>
</dbReference>
<dbReference type="OrthoDB" id="9804157at2"/>
<comment type="caution">
    <text evidence="1">The sequence shown here is derived from an EMBL/GenBank/DDBJ whole genome shotgun (WGS) entry which is preliminary data.</text>
</comment>
<dbReference type="GO" id="GO:0005506">
    <property type="term" value="F:iron ion binding"/>
    <property type="evidence" value="ECO:0007669"/>
    <property type="project" value="InterPro"/>
</dbReference>
<dbReference type="InterPro" id="IPR002871">
    <property type="entry name" value="NIF_FeS_clus_asmbl_NifU_N"/>
</dbReference>
<dbReference type="SUPFAM" id="SSF82649">
    <property type="entry name" value="SufE/NifU"/>
    <property type="match status" value="1"/>
</dbReference>
<dbReference type="AlphaFoldDB" id="A0A269TIG8"/>
<name>A0A269TIG8_9BACT</name>
<proteinExistence type="predicted"/>
<dbReference type="GO" id="GO:0051536">
    <property type="term" value="F:iron-sulfur cluster binding"/>
    <property type="evidence" value="ECO:0007669"/>
    <property type="project" value="InterPro"/>
</dbReference>